<dbReference type="STRING" id="686796.SAMN04488104_103032"/>
<comment type="subcellular location">
    <subcellularLocation>
        <location evidence="1">Cell outer membrane</location>
    </subcellularLocation>
</comment>
<dbReference type="PROSITE" id="PS51257">
    <property type="entry name" value="PROKAR_LIPOPROTEIN"/>
    <property type="match status" value="1"/>
</dbReference>
<feature type="coiled-coil region" evidence="6">
    <location>
        <begin position="350"/>
        <end position="382"/>
    </location>
</feature>
<evidence type="ECO:0000256" key="3">
    <source>
        <dbReference type="ARBA" id="ARBA00022729"/>
    </source>
</evidence>
<evidence type="ECO:0000256" key="2">
    <source>
        <dbReference type="ARBA" id="ARBA00006275"/>
    </source>
</evidence>
<dbReference type="GO" id="GO:0009279">
    <property type="term" value="C:cell outer membrane"/>
    <property type="evidence" value="ECO:0007669"/>
    <property type="project" value="UniProtKB-SubCell"/>
</dbReference>
<accession>A0A1G6UTQ1</accession>
<keyword evidence="4" id="KW-0472">Membrane</keyword>
<dbReference type="Gene3D" id="1.25.40.390">
    <property type="match status" value="1"/>
</dbReference>
<evidence type="ECO:0000256" key="4">
    <source>
        <dbReference type="ARBA" id="ARBA00023136"/>
    </source>
</evidence>
<name>A0A1G6UTQ1_9BACT</name>
<dbReference type="Proteomes" id="UP000199060">
    <property type="component" value="Unassembled WGS sequence"/>
</dbReference>
<dbReference type="Pfam" id="PF07980">
    <property type="entry name" value="SusD_RagB"/>
    <property type="match status" value="1"/>
</dbReference>
<dbReference type="EMBL" id="FNAC01000030">
    <property type="protein sequence ID" value="SDD44692.1"/>
    <property type="molecule type" value="Genomic_DNA"/>
</dbReference>
<keyword evidence="3" id="KW-0732">Signal</keyword>
<evidence type="ECO:0000313" key="10">
    <source>
        <dbReference type="Proteomes" id="UP000199060"/>
    </source>
</evidence>
<gene>
    <name evidence="9" type="ORF">SAMN04488104_103032</name>
</gene>
<dbReference type="RefSeq" id="WP_087940216.1">
    <property type="nucleotide sequence ID" value="NZ_FNAC01000030.1"/>
</dbReference>
<evidence type="ECO:0000256" key="1">
    <source>
        <dbReference type="ARBA" id="ARBA00004442"/>
    </source>
</evidence>
<dbReference type="InterPro" id="IPR033985">
    <property type="entry name" value="SusD-like_N"/>
</dbReference>
<keyword evidence="5" id="KW-0998">Cell outer membrane</keyword>
<dbReference type="InterPro" id="IPR012944">
    <property type="entry name" value="SusD_RagB_dom"/>
</dbReference>
<proteinExistence type="inferred from homology"/>
<feature type="domain" description="RagB/SusD" evidence="7">
    <location>
        <begin position="331"/>
        <end position="405"/>
    </location>
</feature>
<sequence length="440" mass="50522">MKNNIILNAALAFLLFSSCEGFLDEKPDKSILVPELAAEFDALIDNFDAVNYSPVIPFIYSDDYYADPSGYQRFNPWQQNAYQWDIDPFLPTEIPLDYTLMYQTIFKANVLVDAVKSNQEWSSADKNRLLGKALFWRAKSYFELAVLHLPIPGLQEVEGTFELPLSLSPDLDEEYVWEGAETLFGQILNDLESSLPLLPELTDLPTQPSRNSALALMARISLYLGKFEEAQSFAQQVISSGVELLDYRELDMSQTYPIPLFNPETILFTWMAPQGVISGPNVARVDSLLLAQFDSMDLRKELFDFVNEQEARFRGSYTGNFDIFTGIAFDEILLIHAEASERLGNSSTALRSLNRLLEKRILDFQELEQNDVNNLLERILEERRKSLVFRGQRWADMKRLAYVDGRDFGTERLQDGETVEFSGNLEHYQMRIPQRELDFK</sequence>
<dbReference type="SUPFAM" id="SSF48452">
    <property type="entry name" value="TPR-like"/>
    <property type="match status" value="1"/>
</dbReference>
<comment type="similarity">
    <text evidence="2">Belongs to the SusD family.</text>
</comment>
<reference evidence="10" key="1">
    <citation type="submission" date="2016-10" db="EMBL/GenBank/DDBJ databases">
        <authorList>
            <person name="Varghese N."/>
            <person name="Submissions S."/>
        </authorList>
    </citation>
    <scope>NUCLEOTIDE SEQUENCE [LARGE SCALE GENOMIC DNA]</scope>
    <source>
        <strain evidence="10">DSM 23095</strain>
    </source>
</reference>
<keyword evidence="6" id="KW-0175">Coiled coil</keyword>
<evidence type="ECO:0000256" key="5">
    <source>
        <dbReference type="ARBA" id="ARBA00023237"/>
    </source>
</evidence>
<feature type="domain" description="SusD-like N-terminal" evidence="8">
    <location>
        <begin position="22"/>
        <end position="222"/>
    </location>
</feature>
<evidence type="ECO:0000259" key="7">
    <source>
        <dbReference type="Pfam" id="PF07980"/>
    </source>
</evidence>
<evidence type="ECO:0000313" key="9">
    <source>
        <dbReference type="EMBL" id="SDD44692.1"/>
    </source>
</evidence>
<dbReference type="AlphaFoldDB" id="A0A1G6UTQ1"/>
<evidence type="ECO:0000259" key="8">
    <source>
        <dbReference type="Pfam" id="PF14322"/>
    </source>
</evidence>
<dbReference type="InterPro" id="IPR011990">
    <property type="entry name" value="TPR-like_helical_dom_sf"/>
</dbReference>
<protein>
    <submittedName>
        <fullName evidence="9">SusD family protein</fullName>
    </submittedName>
</protein>
<dbReference type="OrthoDB" id="653598at2"/>
<keyword evidence="10" id="KW-1185">Reference proteome</keyword>
<evidence type="ECO:0000256" key="6">
    <source>
        <dbReference type="SAM" id="Coils"/>
    </source>
</evidence>
<dbReference type="Pfam" id="PF14322">
    <property type="entry name" value="SusD-like_3"/>
    <property type="match status" value="1"/>
</dbReference>
<organism evidence="9 10">
    <name type="scientific">Algoriphagus faecimaris</name>
    <dbReference type="NCBI Taxonomy" id="686796"/>
    <lineage>
        <taxon>Bacteria</taxon>
        <taxon>Pseudomonadati</taxon>
        <taxon>Bacteroidota</taxon>
        <taxon>Cytophagia</taxon>
        <taxon>Cytophagales</taxon>
        <taxon>Cyclobacteriaceae</taxon>
        <taxon>Algoriphagus</taxon>
    </lineage>
</organism>